<accession>A0A4R8MFX9</accession>
<dbReference type="GO" id="GO:0006598">
    <property type="term" value="P:polyamine catabolic process"/>
    <property type="evidence" value="ECO:0007669"/>
    <property type="project" value="TreeGrafter"/>
</dbReference>
<keyword evidence="1" id="KW-0315">Glutamine amidotransferase</keyword>
<dbReference type="GO" id="GO:0005829">
    <property type="term" value="C:cytosol"/>
    <property type="evidence" value="ECO:0007669"/>
    <property type="project" value="TreeGrafter"/>
</dbReference>
<dbReference type="SUPFAM" id="SSF52317">
    <property type="entry name" value="Class I glutamine amidotransferase-like"/>
    <property type="match status" value="1"/>
</dbReference>
<dbReference type="InterPro" id="IPR044668">
    <property type="entry name" value="PuuD-like"/>
</dbReference>
<dbReference type="GO" id="GO:0016740">
    <property type="term" value="F:transferase activity"/>
    <property type="evidence" value="ECO:0007669"/>
    <property type="project" value="UniProtKB-KW"/>
</dbReference>
<dbReference type="InterPro" id="IPR029062">
    <property type="entry name" value="Class_I_gatase-like"/>
</dbReference>
<evidence type="ECO:0000313" key="2">
    <source>
        <dbReference type="Proteomes" id="UP000295066"/>
    </source>
</evidence>
<dbReference type="PROSITE" id="PS51273">
    <property type="entry name" value="GATASE_TYPE_1"/>
    <property type="match status" value="1"/>
</dbReference>
<dbReference type="PANTHER" id="PTHR43235:SF1">
    <property type="entry name" value="GLUTAMINE AMIDOTRANSFERASE PB2B2.05-RELATED"/>
    <property type="match status" value="1"/>
</dbReference>
<dbReference type="AlphaFoldDB" id="A0A4R8MFX9"/>
<sequence>MGRPVIGIVGNLLVEQGGFSPGLERSYVNNDYVAAVERAGGIPLMVPVVRGQDVAERQTEHVDALLVSGGYDIDPLLYGEEPHRALEFVYRDTDIFQLRTIKTALAKGRPVLAICKGIQLLNVACGGTIYQDLSEIPDSFVKHSQNRKRSCPSHTVVAEEGSVIAELLGMTFPVNSYHHQAVKDVGRGLKVTSRAMDGVVESLEMEGEPFVVGVQWHPEMMMSGGDEMLPLFLRLVEEAEKFAARP</sequence>
<dbReference type="CDD" id="cd01745">
    <property type="entry name" value="GATase1_2"/>
    <property type="match status" value="1"/>
</dbReference>
<dbReference type="GO" id="GO:0033969">
    <property type="term" value="F:gamma-glutamyl-gamma-aminobutyrate hydrolase activity"/>
    <property type="evidence" value="ECO:0007669"/>
    <property type="project" value="TreeGrafter"/>
</dbReference>
<dbReference type="Gene3D" id="3.40.50.880">
    <property type="match status" value="1"/>
</dbReference>
<name>A0A4R8MFX9_9BACT</name>
<dbReference type="OrthoDB" id="9813383at2"/>
<reference evidence="1 2" key="1">
    <citation type="submission" date="2019-03" db="EMBL/GenBank/DDBJ databases">
        <title>Genomic Encyclopedia of Type Strains, Phase IV (KMG-IV): sequencing the most valuable type-strain genomes for metagenomic binning, comparative biology and taxonomic classification.</title>
        <authorList>
            <person name="Goeker M."/>
        </authorList>
    </citation>
    <scope>NUCLEOTIDE SEQUENCE [LARGE SCALE GENOMIC DNA]</scope>
    <source>
        <strain evidence="1 2">DSM 25964</strain>
    </source>
</reference>
<dbReference type="EMBL" id="SORI01000003">
    <property type="protein sequence ID" value="TDY62815.1"/>
    <property type="molecule type" value="Genomic_DNA"/>
</dbReference>
<dbReference type="InterPro" id="IPR011697">
    <property type="entry name" value="Peptidase_C26"/>
</dbReference>
<keyword evidence="2" id="KW-1185">Reference proteome</keyword>
<organism evidence="1 2">
    <name type="scientific">Aminivibrio pyruvatiphilus</name>
    <dbReference type="NCBI Taxonomy" id="1005740"/>
    <lineage>
        <taxon>Bacteria</taxon>
        <taxon>Thermotogati</taxon>
        <taxon>Synergistota</taxon>
        <taxon>Synergistia</taxon>
        <taxon>Synergistales</taxon>
        <taxon>Aminobacteriaceae</taxon>
        <taxon>Aminivibrio</taxon>
    </lineage>
</organism>
<protein>
    <submittedName>
        <fullName evidence="1">Putative glutamine amidotransferase</fullName>
    </submittedName>
</protein>
<dbReference type="Proteomes" id="UP000295066">
    <property type="component" value="Unassembled WGS sequence"/>
</dbReference>
<proteinExistence type="predicted"/>
<dbReference type="RefSeq" id="WP_133956372.1">
    <property type="nucleotide sequence ID" value="NZ_SORI01000003.1"/>
</dbReference>
<dbReference type="PANTHER" id="PTHR43235">
    <property type="entry name" value="GLUTAMINE AMIDOTRANSFERASE PB2B2.05-RELATED"/>
    <property type="match status" value="1"/>
</dbReference>
<evidence type="ECO:0000313" key="1">
    <source>
        <dbReference type="EMBL" id="TDY62815.1"/>
    </source>
</evidence>
<gene>
    <name evidence="1" type="ORF">C8D99_10335</name>
</gene>
<keyword evidence="1" id="KW-0808">Transferase</keyword>
<dbReference type="Pfam" id="PF07722">
    <property type="entry name" value="Peptidase_C26"/>
    <property type="match status" value="1"/>
</dbReference>
<comment type="caution">
    <text evidence="1">The sequence shown here is derived from an EMBL/GenBank/DDBJ whole genome shotgun (WGS) entry which is preliminary data.</text>
</comment>